<dbReference type="OrthoDB" id="49580at2"/>
<organism evidence="2 3">
    <name type="scientific">Neomoorella glycerini</name>
    <dbReference type="NCBI Taxonomy" id="55779"/>
    <lineage>
        <taxon>Bacteria</taxon>
        <taxon>Bacillati</taxon>
        <taxon>Bacillota</taxon>
        <taxon>Clostridia</taxon>
        <taxon>Neomoorellales</taxon>
        <taxon>Neomoorellaceae</taxon>
        <taxon>Neomoorella</taxon>
    </lineage>
</organism>
<accession>A0A6I5ZPG6</accession>
<dbReference type="PANTHER" id="PTHR33164">
    <property type="entry name" value="TRANSCRIPTIONAL REGULATOR, MARR FAMILY"/>
    <property type="match status" value="1"/>
</dbReference>
<keyword evidence="3" id="KW-1185">Reference proteome</keyword>
<dbReference type="Gene3D" id="1.10.10.10">
    <property type="entry name" value="Winged helix-like DNA-binding domain superfamily/Winged helix DNA-binding domain"/>
    <property type="match status" value="1"/>
</dbReference>
<dbReference type="GO" id="GO:0006950">
    <property type="term" value="P:response to stress"/>
    <property type="evidence" value="ECO:0007669"/>
    <property type="project" value="TreeGrafter"/>
</dbReference>
<proteinExistence type="predicted"/>
<dbReference type="SUPFAM" id="SSF46785">
    <property type="entry name" value="Winged helix' DNA-binding domain"/>
    <property type="match status" value="1"/>
</dbReference>
<dbReference type="PANTHER" id="PTHR33164:SF43">
    <property type="entry name" value="HTH-TYPE TRANSCRIPTIONAL REPRESSOR YETL"/>
    <property type="match status" value="1"/>
</dbReference>
<dbReference type="RefSeq" id="WP_156272286.1">
    <property type="nucleotide sequence ID" value="NZ_CP046244.1"/>
</dbReference>
<dbReference type="Proteomes" id="UP000425916">
    <property type="component" value="Chromosome"/>
</dbReference>
<name>A0A6I5ZPG6_9FIRM</name>
<dbReference type="InterPro" id="IPR036388">
    <property type="entry name" value="WH-like_DNA-bd_sf"/>
</dbReference>
<dbReference type="InterPro" id="IPR000835">
    <property type="entry name" value="HTH_MarR-typ"/>
</dbReference>
<evidence type="ECO:0000259" key="1">
    <source>
        <dbReference type="PROSITE" id="PS50995"/>
    </source>
</evidence>
<evidence type="ECO:0000313" key="2">
    <source>
        <dbReference type="EMBL" id="QGP91666.1"/>
    </source>
</evidence>
<evidence type="ECO:0000313" key="3">
    <source>
        <dbReference type="Proteomes" id="UP000425916"/>
    </source>
</evidence>
<dbReference type="PROSITE" id="PS50995">
    <property type="entry name" value="HTH_MARR_2"/>
    <property type="match status" value="1"/>
</dbReference>
<dbReference type="AlphaFoldDB" id="A0A6I5ZPG6"/>
<gene>
    <name evidence="2" type="ORF">MGLY_10070</name>
</gene>
<dbReference type="Pfam" id="PF01047">
    <property type="entry name" value="MarR"/>
    <property type="match status" value="1"/>
</dbReference>
<dbReference type="EMBL" id="CP046244">
    <property type="protein sequence ID" value="QGP91666.1"/>
    <property type="molecule type" value="Genomic_DNA"/>
</dbReference>
<dbReference type="SMART" id="SM00347">
    <property type="entry name" value="HTH_MARR"/>
    <property type="match status" value="1"/>
</dbReference>
<dbReference type="GO" id="GO:0003700">
    <property type="term" value="F:DNA-binding transcription factor activity"/>
    <property type="evidence" value="ECO:0007669"/>
    <property type="project" value="InterPro"/>
</dbReference>
<reference evidence="2 3" key="1">
    <citation type="submission" date="2019-11" db="EMBL/GenBank/DDBJ databases">
        <title>Genome sequence of Moorella glycerini DSM11254.</title>
        <authorList>
            <person name="Poehlein A."/>
            <person name="Boeer T."/>
            <person name="Daniel R."/>
        </authorList>
    </citation>
    <scope>NUCLEOTIDE SEQUENCE [LARGE SCALE GENOMIC DNA]</scope>
    <source>
        <strain evidence="2 3">DSM 11254</strain>
    </source>
</reference>
<feature type="domain" description="HTH marR-type" evidence="1">
    <location>
        <begin position="3"/>
        <end position="142"/>
    </location>
</feature>
<dbReference type="InterPro" id="IPR039422">
    <property type="entry name" value="MarR/SlyA-like"/>
</dbReference>
<sequence length="148" mass="16953">MQEIRLLELLSRVHRRLVRRLAPLFQAEGFSGTEILVLWKVHKKGSLRATELAGHIGIPPSTFTGIFDRLVARGLLERVPDPGDRRSVLVRGTPALAELMGRLIEAMEEELRHIFKAVPEDYYRRLMADLELLCRYLEQEEGESHGRA</sequence>
<protein>
    <submittedName>
        <fullName evidence="2">MarR family protein</fullName>
    </submittedName>
</protein>
<dbReference type="InterPro" id="IPR036390">
    <property type="entry name" value="WH_DNA-bd_sf"/>
</dbReference>